<dbReference type="Proteomes" id="UP001350748">
    <property type="component" value="Unassembled WGS sequence"/>
</dbReference>
<name>A0ABU7XM62_9HYPH</name>
<keyword evidence="2" id="KW-0732">Signal</keyword>
<feature type="region of interest" description="Disordered" evidence="1">
    <location>
        <begin position="26"/>
        <end position="78"/>
    </location>
</feature>
<reference evidence="3 4" key="1">
    <citation type="submission" date="2024-02" db="EMBL/GenBank/DDBJ databases">
        <authorList>
            <person name="Grouzdev D."/>
        </authorList>
    </citation>
    <scope>NUCLEOTIDE SEQUENCE [LARGE SCALE GENOMIC DNA]</scope>
    <source>
        <strain evidence="3 4">9N</strain>
    </source>
</reference>
<accession>A0ABU7XM62</accession>
<evidence type="ECO:0000256" key="2">
    <source>
        <dbReference type="SAM" id="SignalP"/>
    </source>
</evidence>
<feature type="compositionally biased region" description="Low complexity" evidence="1">
    <location>
        <begin position="26"/>
        <end position="36"/>
    </location>
</feature>
<feature type="signal peptide" evidence="2">
    <location>
        <begin position="1"/>
        <end position="25"/>
    </location>
</feature>
<keyword evidence="4" id="KW-1185">Reference proteome</keyword>
<evidence type="ECO:0000313" key="4">
    <source>
        <dbReference type="Proteomes" id="UP001350748"/>
    </source>
</evidence>
<comment type="caution">
    <text evidence="3">The sequence shown here is derived from an EMBL/GenBank/DDBJ whole genome shotgun (WGS) entry which is preliminary data.</text>
</comment>
<sequence>MPTDFPLRLTLALTLILGFGAPAFAKPAAKPAPTEDAAPRDTASGGKKDKPAKAEKAEKPATKNAGKPEQLGSYGDWGAYAAQGGKDKTCYALAQPRDRAPKGKLKDASAYVFISTRPAENIRHEVAINLGYPTKDGSAAVAEIDGEGYELITKGDNAWVKDQSKEKEFVGALRGGSKLVVKASSAKGVSTTDSYSLKGLSDALVRVVQECK</sequence>
<organism evidence="3 4">
    <name type="scientific">Methylocystis borbori</name>
    <dbReference type="NCBI Taxonomy" id="3118750"/>
    <lineage>
        <taxon>Bacteria</taxon>
        <taxon>Pseudomonadati</taxon>
        <taxon>Pseudomonadota</taxon>
        <taxon>Alphaproteobacteria</taxon>
        <taxon>Hyphomicrobiales</taxon>
        <taxon>Methylocystaceae</taxon>
        <taxon>Methylocystis</taxon>
    </lineage>
</organism>
<feature type="compositionally biased region" description="Basic and acidic residues" evidence="1">
    <location>
        <begin position="46"/>
        <end position="61"/>
    </location>
</feature>
<dbReference type="EMBL" id="JAZHYN010000051">
    <property type="protein sequence ID" value="MEF3367643.1"/>
    <property type="molecule type" value="Genomic_DNA"/>
</dbReference>
<proteinExistence type="predicted"/>
<evidence type="ECO:0000256" key="1">
    <source>
        <dbReference type="SAM" id="MobiDB-lite"/>
    </source>
</evidence>
<protein>
    <recommendedName>
        <fullName evidence="5">Invasion associated locus B family protein</fullName>
    </recommendedName>
</protein>
<dbReference type="RefSeq" id="WP_332082688.1">
    <property type="nucleotide sequence ID" value="NZ_JAZHYN010000051.1"/>
</dbReference>
<gene>
    <name evidence="3" type="ORF">V3H18_13975</name>
</gene>
<evidence type="ECO:0000313" key="3">
    <source>
        <dbReference type="EMBL" id="MEF3367643.1"/>
    </source>
</evidence>
<evidence type="ECO:0008006" key="5">
    <source>
        <dbReference type="Google" id="ProtNLM"/>
    </source>
</evidence>
<feature type="chain" id="PRO_5045572924" description="Invasion associated locus B family protein" evidence="2">
    <location>
        <begin position="26"/>
        <end position="212"/>
    </location>
</feature>